<organism evidence="2 3">
    <name type="scientific">Niabella ginsengisoli</name>
    <dbReference type="NCBI Taxonomy" id="522298"/>
    <lineage>
        <taxon>Bacteria</taxon>
        <taxon>Pseudomonadati</taxon>
        <taxon>Bacteroidota</taxon>
        <taxon>Chitinophagia</taxon>
        <taxon>Chitinophagales</taxon>
        <taxon>Chitinophagaceae</taxon>
        <taxon>Niabella</taxon>
    </lineage>
</organism>
<evidence type="ECO:0000313" key="2">
    <source>
        <dbReference type="EMBL" id="MCH5598606.1"/>
    </source>
</evidence>
<dbReference type="InterPro" id="IPR002734">
    <property type="entry name" value="RibDG_C"/>
</dbReference>
<keyword evidence="3" id="KW-1185">Reference proteome</keyword>
<dbReference type="Proteomes" id="UP001202248">
    <property type="component" value="Unassembled WGS sequence"/>
</dbReference>
<dbReference type="PANTHER" id="PTHR38011">
    <property type="entry name" value="DIHYDROFOLATE REDUCTASE FAMILY PROTEIN (AFU_ORTHOLOGUE AFUA_8G06820)"/>
    <property type="match status" value="1"/>
</dbReference>
<dbReference type="SUPFAM" id="SSF53597">
    <property type="entry name" value="Dihydrofolate reductase-like"/>
    <property type="match status" value="1"/>
</dbReference>
<feature type="domain" description="Bacterial bifunctional deaminase-reductase C-terminal" evidence="1">
    <location>
        <begin position="3"/>
        <end position="174"/>
    </location>
</feature>
<dbReference type="InterPro" id="IPR050765">
    <property type="entry name" value="Riboflavin_Biosynth_HTPR"/>
</dbReference>
<reference evidence="2 3" key="1">
    <citation type="submission" date="2022-02" db="EMBL/GenBank/DDBJ databases">
        <authorList>
            <person name="Min J."/>
        </authorList>
    </citation>
    <scope>NUCLEOTIDE SEQUENCE [LARGE SCALE GENOMIC DNA]</scope>
    <source>
        <strain evidence="2 3">GR10-1</strain>
    </source>
</reference>
<protein>
    <submittedName>
        <fullName evidence="2">Dihydrofolate reductase family protein</fullName>
    </submittedName>
</protein>
<gene>
    <name evidence="2" type="ORF">MKP09_12150</name>
</gene>
<dbReference type="RefSeq" id="WP_240830270.1">
    <property type="nucleotide sequence ID" value="NZ_JAKWBL010000002.1"/>
</dbReference>
<dbReference type="Gene3D" id="3.40.430.10">
    <property type="entry name" value="Dihydrofolate Reductase, subunit A"/>
    <property type="match status" value="1"/>
</dbReference>
<comment type="caution">
    <text evidence="2">The sequence shown here is derived from an EMBL/GenBank/DDBJ whole genome shotgun (WGS) entry which is preliminary data.</text>
</comment>
<sequence>MKKIFVSNWISLDGIFSGPNGETEWFTSDEDLYKYNMEDLQQADTIIFGRTTYELMIDYWPTSESQKEYPQAHEYMNACKKHIFSGTIHSSDWSNCFFHKELNPEAIHEIKSGTEKNIVILGSGEISRQMHALGLIDEYHILLDPQFVGAGKVFFQDMPKEKLLLQESKSFDCGVNHLKYKVLK</sequence>
<dbReference type="InterPro" id="IPR024072">
    <property type="entry name" value="DHFR-like_dom_sf"/>
</dbReference>
<proteinExistence type="predicted"/>
<evidence type="ECO:0000259" key="1">
    <source>
        <dbReference type="Pfam" id="PF01872"/>
    </source>
</evidence>
<dbReference type="EMBL" id="JAKWBL010000002">
    <property type="protein sequence ID" value="MCH5598606.1"/>
    <property type="molecule type" value="Genomic_DNA"/>
</dbReference>
<accession>A0ABS9SJR4</accession>
<dbReference type="PANTHER" id="PTHR38011:SF11">
    <property type="entry name" value="2,5-DIAMINO-6-RIBOSYLAMINO-4(3H)-PYRIMIDINONE 5'-PHOSPHATE REDUCTASE"/>
    <property type="match status" value="1"/>
</dbReference>
<name>A0ABS9SJR4_9BACT</name>
<dbReference type="Pfam" id="PF01872">
    <property type="entry name" value="RibD_C"/>
    <property type="match status" value="1"/>
</dbReference>
<evidence type="ECO:0000313" key="3">
    <source>
        <dbReference type="Proteomes" id="UP001202248"/>
    </source>
</evidence>